<feature type="transmembrane region" description="Helical" evidence="7">
    <location>
        <begin position="84"/>
        <end position="105"/>
    </location>
</feature>
<evidence type="ECO:0000256" key="4">
    <source>
        <dbReference type="ARBA" id="ARBA00022801"/>
    </source>
</evidence>
<dbReference type="PANTHER" id="PTHR14969">
    <property type="entry name" value="SPHINGOSINE-1-PHOSPHATE PHOSPHOHYDROLASE"/>
    <property type="match status" value="1"/>
</dbReference>
<evidence type="ECO:0000256" key="6">
    <source>
        <dbReference type="ARBA" id="ARBA00023136"/>
    </source>
</evidence>
<feature type="transmembrane region" description="Helical" evidence="7">
    <location>
        <begin position="155"/>
        <end position="176"/>
    </location>
</feature>
<feature type="transmembrane region" description="Helical" evidence="7">
    <location>
        <begin position="182"/>
        <end position="201"/>
    </location>
</feature>
<dbReference type="GO" id="GO:0016787">
    <property type="term" value="F:hydrolase activity"/>
    <property type="evidence" value="ECO:0007669"/>
    <property type="project" value="UniProtKB-KW"/>
</dbReference>
<dbReference type="OrthoDB" id="9801622at2"/>
<evidence type="ECO:0000256" key="7">
    <source>
        <dbReference type="SAM" id="Phobius"/>
    </source>
</evidence>
<dbReference type="Gene3D" id="1.20.144.10">
    <property type="entry name" value="Phosphatidic acid phosphatase type 2/haloperoxidase"/>
    <property type="match status" value="1"/>
</dbReference>
<feature type="transmembrane region" description="Helical" evidence="7">
    <location>
        <begin position="125"/>
        <end position="148"/>
    </location>
</feature>
<dbReference type="InterPro" id="IPR000326">
    <property type="entry name" value="PAP2/HPO"/>
</dbReference>
<dbReference type="Pfam" id="PF01569">
    <property type="entry name" value="PAP2"/>
    <property type="match status" value="1"/>
</dbReference>
<evidence type="ECO:0000256" key="1">
    <source>
        <dbReference type="ARBA" id="ARBA00004651"/>
    </source>
</evidence>
<gene>
    <name evidence="9" type="ORF">CR103_17780</name>
</gene>
<evidence type="ECO:0000256" key="3">
    <source>
        <dbReference type="ARBA" id="ARBA00022692"/>
    </source>
</evidence>
<feature type="transmembrane region" description="Helical" evidence="7">
    <location>
        <begin position="213"/>
        <end position="234"/>
    </location>
</feature>
<dbReference type="GO" id="GO:0005886">
    <property type="term" value="C:plasma membrane"/>
    <property type="evidence" value="ECO:0007669"/>
    <property type="project" value="UniProtKB-SubCell"/>
</dbReference>
<feature type="transmembrane region" description="Helical" evidence="7">
    <location>
        <begin position="17"/>
        <end position="36"/>
    </location>
</feature>
<organism evidence="9 10">
    <name type="scientific">Massilia psychrophila</name>
    <dbReference type="NCBI Taxonomy" id="1603353"/>
    <lineage>
        <taxon>Bacteria</taxon>
        <taxon>Pseudomonadati</taxon>
        <taxon>Pseudomonadota</taxon>
        <taxon>Betaproteobacteria</taxon>
        <taxon>Burkholderiales</taxon>
        <taxon>Oxalobacteraceae</taxon>
        <taxon>Telluria group</taxon>
        <taxon>Massilia</taxon>
    </lineage>
</organism>
<evidence type="ECO:0000259" key="8">
    <source>
        <dbReference type="SMART" id="SM00014"/>
    </source>
</evidence>
<proteinExistence type="predicted"/>
<feature type="domain" description="Phosphatidic acid phosphatase type 2/haloperoxidase" evidence="8">
    <location>
        <begin position="82"/>
        <end position="197"/>
    </location>
</feature>
<dbReference type="AlphaFoldDB" id="A0A2G8SXE6"/>
<keyword evidence="6 7" id="KW-0472">Membrane</keyword>
<keyword evidence="10" id="KW-1185">Reference proteome</keyword>
<keyword evidence="4" id="KW-0378">Hydrolase</keyword>
<dbReference type="SUPFAM" id="SSF48317">
    <property type="entry name" value="Acid phosphatase/Vanadium-dependent haloperoxidase"/>
    <property type="match status" value="1"/>
</dbReference>
<dbReference type="SMART" id="SM00014">
    <property type="entry name" value="acidPPc"/>
    <property type="match status" value="1"/>
</dbReference>
<dbReference type="Proteomes" id="UP000228593">
    <property type="component" value="Unassembled WGS sequence"/>
</dbReference>
<dbReference type="EMBL" id="PDOB01000035">
    <property type="protein sequence ID" value="PIL38476.1"/>
    <property type="molecule type" value="Genomic_DNA"/>
</dbReference>
<evidence type="ECO:0000313" key="10">
    <source>
        <dbReference type="Proteomes" id="UP000228593"/>
    </source>
</evidence>
<dbReference type="RefSeq" id="WP_099917281.1">
    <property type="nucleotide sequence ID" value="NZ_BMHS01000029.1"/>
</dbReference>
<evidence type="ECO:0000256" key="2">
    <source>
        <dbReference type="ARBA" id="ARBA00022475"/>
    </source>
</evidence>
<accession>A0A2G8SXE6</accession>
<evidence type="ECO:0000313" key="9">
    <source>
        <dbReference type="EMBL" id="PIL38476.1"/>
    </source>
</evidence>
<evidence type="ECO:0000256" key="5">
    <source>
        <dbReference type="ARBA" id="ARBA00022989"/>
    </source>
</evidence>
<reference evidence="9 10" key="1">
    <citation type="submission" date="2017-10" db="EMBL/GenBank/DDBJ databases">
        <title>Massilia psychrophilum sp. nov., a novel purple-pigmented bacterium isolated from Tianshan glacier, Xinjiang Municipality, China.</title>
        <authorList>
            <person name="Wang H."/>
        </authorList>
    </citation>
    <scope>NUCLEOTIDE SEQUENCE [LARGE SCALE GENOMIC DNA]</scope>
    <source>
        <strain evidence="9 10">JCM 30813</strain>
    </source>
</reference>
<comment type="subcellular location">
    <subcellularLocation>
        <location evidence="1">Cell membrane</location>
        <topology evidence="1">Multi-pass membrane protein</topology>
    </subcellularLocation>
</comment>
<dbReference type="InterPro" id="IPR036938">
    <property type="entry name" value="PAP2/HPO_sf"/>
</dbReference>
<comment type="caution">
    <text evidence="9">The sequence shown here is derived from an EMBL/GenBank/DDBJ whole genome shotgun (WGS) entry which is preliminary data.</text>
</comment>
<protein>
    <recommendedName>
        <fullName evidence="8">Phosphatidic acid phosphatase type 2/haloperoxidase domain-containing protein</fullName>
    </recommendedName>
</protein>
<keyword evidence="2" id="KW-1003">Cell membrane</keyword>
<keyword evidence="5 7" id="KW-1133">Transmembrane helix</keyword>
<keyword evidence="3 7" id="KW-0812">Transmembrane</keyword>
<dbReference type="PANTHER" id="PTHR14969:SF62">
    <property type="entry name" value="DECAPRENYLPHOSPHORYL-5-PHOSPHORIBOSE PHOSPHATASE RV3807C-RELATED"/>
    <property type="match status" value="1"/>
</dbReference>
<name>A0A2G8SXE6_9BURK</name>
<sequence length="278" mass="30152">MQPHLPRHLFPDSRSPWTWLPPAVALLLITMLAVSATNRSLFVLLNGFGQRFDDALWLNLTLLGDGAVALALVLPSIRRSPRCFWAALIAAVFAVLWVQVFKQVVIMPRPLAVLSPEQFFQSGPAFRAVSFPSGHAAAIFAIAGIWVMSLPGRTLIRGALLALAVLVSLSRVMVGVHWPVDILWGMLGGWLAAWSGLALYARYQWKTACTGGFLAALLLLLVAAALLVSHHVHIPEVLPLQRSLGAVCLAWGACEMYLMLPRMSPAKGELKGGLDGQK</sequence>
<feature type="transmembrane region" description="Helical" evidence="7">
    <location>
        <begin position="56"/>
        <end position="77"/>
    </location>
</feature>